<dbReference type="InterPro" id="IPR004154">
    <property type="entry name" value="Anticodon-bd"/>
</dbReference>
<reference evidence="15 16" key="1">
    <citation type="submission" date="2016-10" db="EMBL/GenBank/DDBJ databases">
        <authorList>
            <person name="de Groot N.N."/>
        </authorList>
    </citation>
    <scope>NUCLEOTIDE SEQUENCE [LARGE SCALE GENOMIC DNA]</scope>
    <source>
        <strain evidence="15 16">DSM 11443</strain>
    </source>
</reference>
<comment type="catalytic activity">
    <reaction evidence="11">
        <text>tRNA(His) + L-histidine + ATP = L-histidyl-tRNA(His) + AMP + diphosphate + H(+)</text>
        <dbReference type="Rhea" id="RHEA:17313"/>
        <dbReference type="Rhea" id="RHEA-COMP:9665"/>
        <dbReference type="Rhea" id="RHEA-COMP:9689"/>
        <dbReference type="ChEBI" id="CHEBI:15378"/>
        <dbReference type="ChEBI" id="CHEBI:30616"/>
        <dbReference type="ChEBI" id="CHEBI:33019"/>
        <dbReference type="ChEBI" id="CHEBI:57595"/>
        <dbReference type="ChEBI" id="CHEBI:78442"/>
        <dbReference type="ChEBI" id="CHEBI:78527"/>
        <dbReference type="ChEBI" id="CHEBI:456215"/>
        <dbReference type="EC" id="6.1.1.21"/>
    </reaction>
</comment>
<keyword evidence="9" id="KW-0648">Protein biosynthesis</keyword>
<keyword evidence="10 15" id="KW-0030">Aminoacyl-tRNA synthetase</keyword>
<dbReference type="NCBIfam" id="TIGR00442">
    <property type="entry name" value="hisS"/>
    <property type="match status" value="1"/>
</dbReference>
<dbReference type="OrthoDB" id="9800814at2"/>
<dbReference type="CDD" id="cd00773">
    <property type="entry name" value="HisRS-like_core"/>
    <property type="match status" value="1"/>
</dbReference>
<gene>
    <name evidence="15" type="ORF">SAMN04488523_107105</name>
</gene>
<dbReference type="RefSeq" id="WP_093923943.1">
    <property type="nucleotide sequence ID" value="NZ_FOMW01000007.1"/>
</dbReference>
<dbReference type="EMBL" id="FOMW01000007">
    <property type="protein sequence ID" value="SFE44035.1"/>
    <property type="molecule type" value="Genomic_DNA"/>
</dbReference>
<dbReference type="Pfam" id="PF03129">
    <property type="entry name" value="HGTP_anticodon"/>
    <property type="match status" value="1"/>
</dbReference>
<dbReference type="GO" id="GO:0006427">
    <property type="term" value="P:histidyl-tRNA aminoacylation"/>
    <property type="evidence" value="ECO:0007669"/>
    <property type="project" value="UniProtKB-UniRule"/>
</dbReference>
<dbReference type="GO" id="GO:0005737">
    <property type="term" value="C:cytoplasm"/>
    <property type="evidence" value="ECO:0007669"/>
    <property type="project" value="UniProtKB-UniRule"/>
</dbReference>
<dbReference type="InterPro" id="IPR004516">
    <property type="entry name" value="HisRS/HisZ"/>
</dbReference>
<dbReference type="InterPro" id="IPR045864">
    <property type="entry name" value="aa-tRNA-synth_II/BPL/LPL"/>
</dbReference>
<dbReference type="AlphaFoldDB" id="A0A1I2AJ52"/>
<dbReference type="Gene3D" id="3.30.930.10">
    <property type="entry name" value="Bira Bifunctional Protein, Domain 2"/>
    <property type="match status" value="1"/>
</dbReference>
<keyword evidence="16" id="KW-1185">Reference proteome</keyword>
<feature type="binding site" evidence="13">
    <location>
        <position position="136"/>
    </location>
    <ligand>
        <name>L-histidine</name>
        <dbReference type="ChEBI" id="CHEBI:57595"/>
    </ligand>
</feature>
<feature type="binding site" evidence="13">
    <location>
        <position position="132"/>
    </location>
    <ligand>
        <name>L-histidine</name>
        <dbReference type="ChEBI" id="CHEBI:57595"/>
    </ligand>
</feature>
<dbReference type="InterPro" id="IPR015807">
    <property type="entry name" value="His-tRNA-ligase"/>
</dbReference>
<evidence type="ECO:0000256" key="8">
    <source>
        <dbReference type="ARBA" id="ARBA00022840"/>
    </source>
</evidence>
<feature type="binding site" evidence="13">
    <location>
        <begin position="88"/>
        <end position="90"/>
    </location>
    <ligand>
        <name>L-histidine</name>
        <dbReference type="ChEBI" id="CHEBI:57595"/>
    </ligand>
</feature>
<evidence type="ECO:0000256" key="11">
    <source>
        <dbReference type="ARBA" id="ARBA00047639"/>
    </source>
</evidence>
<sequence length="441" mass="48682">MANNAQKLDFAMSGFPEFTPEVRALEQAWLAKLARVFESYGYANIETPSVETVATLASKGEDVDKEIYALTRLAAEAGSTPKFALHYDLTVPTARYVAKHYSNLTFPFKRYQMQRAWRGERPQEGRFREFTQCDIDVIDSETVSHAFDAEMLEMAVVALTALDVGPVKFQVSNRRIMDGLASSLGLADATRLARILDKVDKLSGEQLAERLSTELALDTRAIDTCIAFCKVYGNADAISNGLDALKLDADAIGEGRDQLCTLLDRVEATRPENYIIDGDLSISRGFDYYTGVVYEARFIDFPDYPSICAGGRYENLVSSFMRRKLPGVGISIGLTRIFTKLLKEGLVTPGRKSPTQVLVANEEEGAGDTAHALAAQIRALGVNVEVLPDVARLDKQLKYANDKGIPFVWLTRDGTAFLKDMSNGTQSEIDLDSFAKRFAES</sequence>
<protein>
    <recommendedName>
        <fullName evidence="4 12">Histidine--tRNA ligase</fullName>
        <ecNumber evidence="3 12">6.1.1.21</ecNumber>
    </recommendedName>
</protein>
<evidence type="ECO:0000256" key="12">
    <source>
        <dbReference type="NCBIfam" id="TIGR00442"/>
    </source>
</evidence>
<dbReference type="GO" id="GO:0004821">
    <property type="term" value="F:histidine-tRNA ligase activity"/>
    <property type="evidence" value="ECO:0007669"/>
    <property type="project" value="UniProtKB-UniRule"/>
</dbReference>
<evidence type="ECO:0000256" key="13">
    <source>
        <dbReference type="PIRSR" id="PIRSR001549-1"/>
    </source>
</evidence>
<dbReference type="PANTHER" id="PTHR11476:SF7">
    <property type="entry name" value="HISTIDINE--TRNA LIGASE"/>
    <property type="match status" value="1"/>
</dbReference>
<evidence type="ECO:0000256" key="3">
    <source>
        <dbReference type="ARBA" id="ARBA00012815"/>
    </source>
</evidence>
<dbReference type="PIRSF" id="PIRSF001549">
    <property type="entry name" value="His-tRNA_synth"/>
    <property type="match status" value="1"/>
</dbReference>
<evidence type="ECO:0000256" key="5">
    <source>
        <dbReference type="ARBA" id="ARBA00022490"/>
    </source>
</evidence>
<feature type="domain" description="Aminoacyl-transfer RNA synthetases class-II family profile" evidence="14">
    <location>
        <begin position="35"/>
        <end position="349"/>
    </location>
</feature>
<dbReference type="EC" id="6.1.1.21" evidence="3 12"/>
<evidence type="ECO:0000256" key="6">
    <source>
        <dbReference type="ARBA" id="ARBA00022598"/>
    </source>
</evidence>
<dbReference type="PANTHER" id="PTHR11476">
    <property type="entry name" value="HISTIDYL-TRNA SYNTHETASE"/>
    <property type="match status" value="1"/>
</dbReference>
<dbReference type="STRING" id="74348.SAMN04488523_107105"/>
<dbReference type="SUPFAM" id="SSF52954">
    <property type="entry name" value="Class II aaRS ABD-related"/>
    <property type="match status" value="1"/>
</dbReference>
<evidence type="ECO:0000256" key="2">
    <source>
        <dbReference type="ARBA" id="ARBA00011738"/>
    </source>
</evidence>
<evidence type="ECO:0000256" key="9">
    <source>
        <dbReference type="ARBA" id="ARBA00022917"/>
    </source>
</evidence>
<keyword evidence="8" id="KW-0067">ATP-binding</keyword>
<dbReference type="InterPro" id="IPR036621">
    <property type="entry name" value="Anticodon-bd_dom_sf"/>
</dbReference>
<evidence type="ECO:0000256" key="1">
    <source>
        <dbReference type="ARBA" id="ARBA00008226"/>
    </source>
</evidence>
<dbReference type="Proteomes" id="UP000198977">
    <property type="component" value="Unassembled WGS sequence"/>
</dbReference>
<dbReference type="InterPro" id="IPR006195">
    <property type="entry name" value="aa-tRNA-synth_II"/>
</dbReference>
<evidence type="ECO:0000313" key="15">
    <source>
        <dbReference type="EMBL" id="SFE44035.1"/>
    </source>
</evidence>
<evidence type="ECO:0000259" key="14">
    <source>
        <dbReference type="PROSITE" id="PS50862"/>
    </source>
</evidence>
<keyword evidence="6" id="KW-0436">Ligase</keyword>
<feature type="binding site" evidence="13">
    <location>
        <position position="118"/>
    </location>
    <ligand>
        <name>L-histidine</name>
        <dbReference type="ChEBI" id="CHEBI:57595"/>
    </ligand>
</feature>
<feature type="binding site" evidence="13">
    <location>
        <position position="284"/>
    </location>
    <ligand>
        <name>L-histidine</name>
        <dbReference type="ChEBI" id="CHEBI:57595"/>
    </ligand>
</feature>
<keyword evidence="5" id="KW-0963">Cytoplasm</keyword>
<dbReference type="InterPro" id="IPR041715">
    <property type="entry name" value="HisRS-like_core"/>
</dbReference>
<dbReference type="GO" id="GO:0005524">
    <property type="term" value="F:ATP binding"/>
    <property type="evidence" value="ECO:0007669"/>
    <property type="project" value="UniProtKB-KW"/>
</dbReference>
<evidence type="ECO:0000256" key="10">
    <source>
        <dbReference type="ARBA" id="ARBA00023146"/>
    </source>
</evidence>
<comment type="subunit">
    <text evidence="2">Homodimer.</text>
</comment>
<evidence type="ECO:0000256" key="7">
    <source>
        <dbReference type="ARBA" id="ARBA00022741"/>
    </source>
</evidence>
<keyword evidence="7" id="KW-0547">Nucleotide-binding</keyword>
<accession>A0A1I2AJ52</accession>
<name>A0A1I2AJ52_9RHOB</name>
<dbReference type="PROSITE" id="PS50862">
    <property type="entry name" value="AA_TRNA_LIGASE_II"/>
    <property type="match status" value="1"/>
</dbReference>
<dbReference type="SUPFAM" id="SSF55681">
    <property type="entry name" value="Class II aaRS and biotin synthetases"/>
    <property type="match status" value="1"/>
</dbReference>
<proteinExistence type="inferred from homology"/>
<evidence type="ECO:0000313" key="16">
    <source>
        <dbReference type="Proteomes" id="UP000198977"/>
    </source>
</evidence>
<evidence type="ECO:0000256" key="4">
    <source>
        <dbReference type="ARBA" id="ARBA00017399"/>
    </source>
</evidence>
<feature type="binding site" evidence="13">
    <location>
        <begin position="288"/>
        <end position="289"/>
    </location>
    <ligand>
        <name>L-histidine</name>
        <dbReference type="ChEBI" id="CHEBI:57595"/>
    </ligand>
</feature>
<organism evidence="15 16">
    <name type="scientific">Sulfitobacter brevis</name>
    <dbReference type="NCBI Taxonomy" id="74348"/>
    <lineage>
        <taxon>Bacteria</taxon>
        <taxon>Pseudomonadati</taxon>
        <taxon>Pseudomonadota</taxon>
        <taxon>Alphaproteobacteria</taxon>
        <taxon>Rhodobacterales</taxon>
        <taxon>Roseobacteraceae</taxon>
        <taxon>Sulfitobacter</taxon>
    </lineage>
</organism>
<dbReference type="Pfam" id="PF13393">
    <property type="entry name" value="tRNA-synt_His"/>
    <property type="match status" value="1"/>
</dbReference>
<dbReference type="Gene3D" id="3.40.50.800">
    <property type="entry name" value="Anticodon-binding domain"/>
    <property type="match status" value="1"/>
</dbReference>
<comment type="similarity">
    <text evidence="1">Belongs to the class-II aminoacyl-tRNA synthetase family.</text>
</comment>